<dbReference type="Gene3D" id="2.30.30.40">
    <property type="entry name" value="SH3 Domains"/>
    <property type="match status" value="1"/>
</dbReference>
<dbReference type="PRINTS" id="PR00452">
    <property type="entry name" value="SH3DOMAIN"/>
</dbReference>
<reference evidence="5" key="1">
    <citation type="submission" date="2016-09" db="EMBL/GenBank/DDBJ databases">
        <authorList>
            <person name="Jeantristanb JTB J.-T."/>
            <person name="Ricardo R."/>
        </authorList>
    </citation>
    <scope>NUCLEOTIDE SEQUENCE [LARGE SCALE GENOMIC DNA]</scope>
</reference>
<proteinExistence type="predicted"/>
<evidence type="ECO:0000313" key="5">
    <source>
        <dbReference type="Proteomes" id="UP000198372"/>
    </source>
</evidence>
<keyword evidence="1 2" id="KW-0728">SH3 domain</keyword>
<dbReference type="InterPro" id="IPR036028">
    <property type="entry name" value="SH3-like_dom_sf"/>
</dbReference>
<evidence type="ECO:0000256" key="1">
    <source>
        <dbReference type="ARBA" id="ARBA00022443"/>
    </source>
</evidence>
<keyword evidence="5" id="KW-1185">Reference proteome</keyword>
<dbReference type="CDD" id="cd00174">
    <property type="entry name" value="SH3"/>
    <property type="match status" value="1"/>
</dbReference>
<organism evidence="4 5">
    <name type="scientific">Microbotryum intermedium</name>
    <dbReference type="NCBI Taxonomy" id="269621"/>
    <lineage>
        <taxon>Eukaryota</taxon>
        <taxon>Fungi</taxon>
        <taxon>Dikarya</taxon>
        <taxon>Basidiomycota</taxon>
        <taxon>Pucciniomycotina</taxon>
        <taxon>Microbotryomycetes</taxon>
        <taxon>Microbotryales</taxon>
        <taxon>Microbotryaceae</taxon>
        <taxon>Microbotryum</taxon>
    </lineage>
</organism>
<sequence length="111" mass="11879">MTSLKAPMPKHDPSKAAYTEALATHAPIKVNNNVPTPPYRVTQAALAPPLNSAGLGQTKALYDYEGAEQEDLAVKEGEVVTVVEDVSDEWCKCEAGDGRKGIVPRAYLEAL</sequence>
<feature type="domain" description="SH3" evidence="3">
    <location>
        <begin position="53"/>
        <end position="111"/>
    </location>
</feature>
<evidence type="ECO:0000256" key="2">
    <source>
        <dbReference type="PROSITE-ProRule" id="PRU00192"/>
    </source>
</evidence>
<dbReference type="EMBL" id="FMSP01000006">
    <property type="protein sequence ID" value="SCV70706.1"/>
    <property type="molecule type" value="Genomic_DNA"/>
</dbReference>
<name>A0A238FI11_9BASI</name>
<dbReference type="Pfam" id="PF00018">
    <property type="entry name" value="SH3_1"/>
    <property type="match status" value="1"/>
</dbReference>
<dbReference type="SUPFAM" id="SSF50044">
    <property type="entry name" value="SH3-domain"/>
    <property type="match status" value="1"/>
</dbReference>
<evidence type="ECO:0000259" key="3">
    <source>
        <dbReference type="PROSITE" id="PS50002"/>
    </source>
</evidence>
<dbReference type="AlphaFoldDB" id="A0A238FI11"/>
<evidence type="ECO:0000313" key="4">
    <source>
        <dbReference type="EMBL" id="SCV70706.1"/>
    </source>
</evidence>
<dbReference type="OrthoDB" id="2538048at2759"/>
<gene>
    <name evidence="4" type="ORF">BQ2448_3468</name>
</gene>
<dbReference type="PROSITE" id="PS50002">
    <property type="entry name" value="SH3"/>
    <property type="match status" value="1"/>
</dbReference>
<protein>
    <submittedName>
        <fullName evidence="4">BQ2448_3468 protein</fullName>
    </submittedName>
</protein>
<dbReference type="STRING" id="269621.A0A238FI11"/>
<accession>A0A238FI11</accession>
<dbReference type="Proteomes" id="UP000198372">
    <property type="component" value="Unassembled WGS sequence"/>
</dbReference>
<dbReference type="SMART" id="SM00326">
    <property type="entry name" value="SH3"/>
    <property type="match status" value="1"/>
</dbReference>
<dbReference type="InterPro" id="IPR001452">
    <property type="entry name" value="SH3_domain"/>
</dbReference>